<evidence type="ECO:0000259" key="4">
    <source>
        <dbReference type="PROSITE" id="PS50893"/>
    </source>
</evidence>
<evidence type="ECO:0000313" key="6">
    <source>
        <dbReference type="Proteomes" id="UP000182135"/>
    </source>
</evidence>
<dbReference type="InterPro" id="IPR003593">
    <property type="entry name" value="AAA+_ATPase"/>
</dbReference>
<dbReference type="CDD" id="cd03230">
    <property type="entry name" value="ABC_DR_subfamily_A"/>
    <property type="match status" value="1"/>
</dbReference>
<dbReference type="RefSeq" id="WP_074845619.1">
    <property type="nucleotide sequence ID" value="NZ_FOOE01000013.1"/>
</dbReference>
<sequence>MSNAIEIKNVTKRFKEFTLNDVSFELPKGYIMGFIGPNGAGKTTTIKLILNMLKRDSGTIKVLGLDNIDDESKVKEEVAVVFDQPYYIDEWNLNDVEKAVGMFYKKWDGKVFDSYLKRFGLSRSKKVKDLSRGMKMKLMIAVAFSHNAKVLILDEPTGGLDPVARDEFIDLLGEYIQDGERSVIFSTHITSDLEKIADYITFIRKGKIIYTGTKDELLEKYCIIKGGNDDIMLSDKKNIIGLREHSTGFEGLIDVENLRGFSTHVITEKATLDDIVVYMNKEDH</sequence>
<dbReference type="GO" id="GO:0016887">
    <property type="term" value="F:ATP hydrolysis activity"/>
    <property type="evidence" value="ECO:0007669"/>
    <property type="project" value="InterPro"/>
</dbReference>
<gene>
    <name evidence="5" type="ORF">SAMN04487885_11330</name>
</gene>
<keyword evidence="6" id="KW-1185">Reference proteome</keyword>
<dbReference type="Pfam" id="PF00005">
    <property type="entry name" value="ABC_tran"/>
    <property type="match status" value="1"/>
</dbReference>
<evidence type="ECO:0000256" key="2">
    <source>
        <dbReference type="ARBA" id="ARBA00022741"/>
    </source>
</evidence>
<name>A0A1I2MAY2_9CLOT</name>
<proteinExistence type="predicted"/>
<evidence type="ECO:0000313" key="5">
    <source>
        <dbReference type="EMBL" id="SFF86687.1"/>
    </source>
</evidence>
<dbReference type="Gene3D" id="3.40.50.300">
    <property type="entry name" value="P-loop containing nucleotide triphosphate hydrolases"/>
    <property type="match status" value="1"/>
</dbReference>
<keyword evidence="2" id="KW-0547">Nucleotide-binding</keyword>
<dbReference type="InterPro" id="IPR051782">
    <property type="entry name" value="ABC_Transporter_VariousFunc"/>
</dbReference>
<dbReference type="EMBL" id="FOOE01000013">
    <property type="protein sequence ID" value="SFF86687.1"/>
    <property type="molecule type" value="Genomic_DNA"/>
</dbReference>
<dbReference type="SUPFAM" id="SSF52540">
    <property type="entry name" value="P-loop containing nucleoside triphosphate hydrolases"/>
    <property type="match status" value="1"/>
</dbReference>
<evidence type="ECO:0000256" key="3">
    <source>
        <dbReference type="ARBA" id="ARBA00022840"/>
    </source>
</evidence>
<dbReference type="InterPro" id="IPR027417">
    <property type="entry name" value="P-loop_NTPase"/>
</dbReference>
<dbReference type="STRING" id="1529.SAMN04487885_11330"/>
<feature type="domain" description="ABC transporter" evidence="4">
    <location>
        <begin position="5"/>
        <end position="230"/>
    </location>
</feature>
<dbReference type="Proteomes" id="UP000182135">
    <property type="component" value="Unassembled WGS sequence"/>
</dbReference>
<dbReference type="PANTHER" id="PTHR42939">
    <property type="entry name" value="ABC TRANSPORTER ATP-BINDING PROTEIN ALBC-RELATED"/>
    <property type="match status" value="1"/>
</dbReference>
<dbReference type="eggNOG" id="COG1131">
    <property type="taxonomic scope" value="Bacteria"/>
</dbReference>
<dbReference type="OrthoDB" id="9804819at2"/>
<keyword evidence="1" id="KW-0813">Transport</keyword>
<dbReference type="GO" id="GO:0005524">
    <property type="term" value="F:ATP binding"/>
    <property type="evidence" value="ECO:0007669"/>
    <property type="project" value="UniProtKB-KW"/>
</dbReference>
<keyword evidence="3 5" id="KW-0067">ATP-binding</keyword>
<dbReference type="AlphaFoldDB" id="A0A1I2MAY2"/>
<protein>
    <submittedName>
        <fullName evidence="5">ABC-2 type transport system ATP-binding protein</fullName>
    </submittedName>
</protein>
<dbReference type="InterPro" id="IPR003439">
    <property type="entry name" value="ABC_transporter-like_ATP-bd"/>
</dbReference>
<dbReference type="SMART" id="SM00382">
    <property type="entry name" value="AAA"/>
    <property type="match status" value="1"/>
</dbReference>
<reference evidence="5 6" key="1">
    <citation type="submission" date="2016-10" db="EMBL/GenBank/DDBJ databases">
        <authorList>
            <person name="de Groot N.N."/>
        </authorList>
    </citation>
    <scope>NUCLEOTIDE SEQUENCE [LARGE SCALE GENOMIC DNA]</scope>
    <source>
        <strain evidence="5 6">NLAE-zl-G419</strain>
    </source>
</reference>
<evidence type="ECO:0000256" key="1">
    <source>
        <dbReference type="ARBA" id="ARBA00022448"/>
    </source>
</evidence>
<accession>A0A1I2MAY2</accession>
<dbReference type="PROSITE" id="PS50893">
    <property type="entry name" value="ABC_TRANSPORTER_2"/>
    <property type="match status" value="1"/>
</dbReference>
<dbReference type="PANTHER" id="PTHR42939:SF3">
    <property type="entry name" value="ABC TRANSPORTER ATP-BINDING COMPONENT"/>
    <property type="match status" value="1"/>
</dbReference>
<organism evidence="5 6">
    <name type="scientific">Clostridium cadaveris</name>
    <dbReference type="NCBI Taxonomy" id="1529"/>
    <lineage>
        <taxon>Bacteria</taxon>
        <taxon>Bacillati</taxon>
        <taxon>Bacillota</taxon>
        <taxon>Clostridia</taxon>
        <taxon>Eubacteriales</taxon>
        <taxon>Clostridiaceae</taxon>
        <taxon>Clostridium</taxon>
    </lineage>
</organism>